<dbReference type="Pfam" id="PF18317">
    <property type="entry name" value="SDH_C"/>
    <property type="match status" value="1"/>
</dbReference>
<comment type="pathway">
    <text evidence="1 4">Metabolic intermediate biosynthesis; chorismate biosynthesis; chorismate from D-erythrose 4-phosphate and phosphoenolpyruvate: step 4/7.</text>
</comment>
<dbReference type="Pfam" id="PF08501">
    <property type="entry name" value="Shikimate_dh_N"/>
    <property type="match status" value="1"/>
</dbReference>
<feature type="binding site" evidence="4">
    <location>
        <position position="253"/>
    </location>
    <ligand>
        <name>NADP(+)</name>
        <dbReference type="ChEBI" id="CHEBI:58349"/>
    </ligand>
</feature>
<dbReference type="EMBL" id="JAAAPO010000002">
    <property type="protein sequence ID" value="NBC36179.1"/>
    <property type="molecule type" value="Genomic_DNA"/>
</dbReference>
<evidence type="ECO:0000259" key="6">
    <source>
        <dbReference type="Pfam" id="PF18317"/>
    </source>
</evidence>
<feature type="binding site" evidence="4">
    <location>
        <position position="113"/>
    </location>
    <ligand>
        <name>shikimate</name>
        <dbReference type="ChEBI" id="CHEBI:36208"/>
    </ligand>
</feature>
<feature type="binding site" evidence="4">
    <location>
        <position position="98"/>
    </location>
    <ligand>
        <name>shikimate</name>
        <dbReference type="ChEBI" id="CHEBI:36208"/>
    </ligand>
</feature>
<dbReference type="PANTHER" id="PTHR21089">
    <property type="entry name" value="SHIKIMATE DEHYDROGENASE"/>
    <property type="match status" value="1"/>
</dbReference>
<evidence type="ECO:0000256" key="1">
    <source>
        <dbReference type="ARBA" id="ARBA00004871"/>
    </source>
</evidence>
<keyword evidence="3 4" id="KW-0057">Aromatic amino acid biosynthesis</keyword>
<dbReference type="InterPro" id="IPR022893">
    <property type="entry name" value="Shikimate_DH_fam"/>
</dbReference>
<name>A0ABW9XCB1_9SPHN</name>
<protein>
    <recommendedName>
        <fullName evidence="4">Shikimate dehydrogenase (NADP(+))</fullName>
        <shortName evidence="4">SDH</shortName>
        <ecNumber evidence="4">1.1.1.25</ecNumber>
    </recommendedName>
</protein>
<organism evidence="7 8">
    <name type="scientific">Novosphingobium ovatum</name>
    <dbReference type="NCBI Taxonomy" id="1908523"/>
    <lineage>
        <taxon>Bacteria</taxon>
        <taxon>Pseudomonadati</taxon>
        <taxon>Pseudomonadota</taxon>
        <taxon>Alphaproteobacteria</taxon>
        <taxon>Sphingomonadales</taxon>
        <taxon>Sphingomonadaceae</taxon>
        <taxon>Novosphingobium</taxon>
    </lineage>
</organism>
<dbReference type="SUPFAM" id="SSF53223">
    <property type="entry name" value="Aminoacid dehydrogenase-like, N-terminal domain"/>
    <property type="match status" value="1"/>
</dbReference>
<evidence type="ECO:0000259" key="5">
    <source>
        <dbReference type="Pfam" id="PF08501"/>
    </source>
</evidence>
<dbReference type="GO" id="GO:0004764">
    <property type="term" value="F:shikimate 3-dehydrogenase (NADP+) activity"/>
    <property type="evidence" value="ECO:0007669"/>
    <property type="project" value="UniProtKB-EC"/>
</dbReference>
<comment type="caution">
    <text evidence="4">Lacks conserved residue(s) required for the propagation of feature annotation.</text>
</comment>
<keyword evidence="2 4" id="KW-0560">Oxidoreductase</keyword>
<sequence>MVGVGRGRVLAGLIGRGILESRTPWMHECEADAQGLRMVYSLFDFSDRGWADEDLGAAIDAAQRVGFAGLNVTFPFKQSIIPLLDELSPQAAAIGAVNTVALRDGRRIGYNTDVTGFAEAFQSGLPDAPRDRVLQLGCGGAGSATAHALLSTLGARHVLLFDPEAARAEALRAQLAALYGDKRVAVTDNPTAAAAKADGIINATPIGMAKFPGTPLPAAAIEARHWVSDIVYFPLETALLAEARARGCRVLNGRGMAVGQAADAFAIFTGLTPDRARMADSFAAFATATPSD</sequence>
<dbReference type="InterPro" id="IPR013708">
    <property type="entry name" value="Shikimate_DH-bd_N"/>
</dbReference>
<keyword evidence="4" id="KW-0521">NADP</keyword>
<dbReference type="PANTHER" id="PTHR21089:SF1">
    <property type="entry name" value="BIFUNCTIONAL 3-DEHYDROQUINATE DEHYDRATASE_SHIKIMATE DEHYDROGENASE, CHLOROPLASTIC"/>
    <property type="match status" value="1"/>
</dbReference>
<dbReference type="InterPro" id="IPR046346">
    <property type="entry name" value="Aminoacid_DH-like_N_sf"/>
</dbReference>
<dbReference type="InterPro" id="IPR036291">
    <property type="entry name" value="NAD(P)-bd_dom_sf"/>
</dbReference>
<comment type="similarity">
    <text evidence="4">Belongs to the shikimate dehydrogenase family.</text>
</comment>
<dbReference type="Gene3D" id="3.40.50.720">
    <property type="entry name" value="NAD(P)-binding Rossmann-like Domain"/>
    <property type="match status" value="1"/>
</dbReference>
<keyword evidence="4" id="KW-0028">Amino-acid biosynthesis</keyword>
<feature type="binding site" evidence="4">
    <location>
        <position position="73"/>
    </location>
    <ligand>
        <name>shikimate</name>
        <dbReference type="ChEBI" id="CHEBI:36208"/>
    </ligand>
</feature>
<evidence type="ECO:0000256" key="3">
    <source>
        <dbReference type="ARBA" id="ARBA00023141"/>
    </source>
</evidence>
<dbReference type="HAMAP" id="MF_00222">
    <property type="entry name" value="Shikimate_DH_AroE"/>
    <property type="match status" value="1"/>
</dbReference>
<dbReference type="InterPro" id="IPR041121">
    <property type="entry name" value="SDH_C"/>
</dbReference>
<comment type="subunit">
    <text evidence="4">Homodimer.</text>
</comment>
<evidence type="ECO:0000313" key="8">
    <source>
        <dbReference type="Proteomes" id="UP000753724"/>
    </source>
</evidence>
<dbReference type="Gene3D" id="3.40.50.10860">
    <property type="entry name" value="Leucine Dehydrogenase, chain A, domain 1"/>
    <property type="match status" value="1"/>
</dbReference>
<dbReference type="NCBIfam" id="NF001319">
    <property type="entry name" value="PRK00258.3-3"/>
    <property type="match status" value="1"/>
</dbReference>
<comment type="catalytic activity">
    <reaction evidence="4">
        <text>shikimate + NADP(+) = 3-dehydroshikimate + NADPH + H(+)</text>
        <dbReference type="Rhea" id="RHEA:17737"/>
        <dbReference type="ChEBI" id="CHEBI:15378"/>
        <dbReference type="ChEBI" id="CHEBI:16630"/>
        <dbReference type="ChEBI" id="CHEBI:36208"/>
        <dbReference type="ChEBI" id="CHEBI:57783"/>
        <dbReference type="ChEBI" id="CHEBI:58349"/>
        <dbReference type="EC" id="1.1.1.25"/>
    </reaction>
</comment>
<feature type="binding site" evidence="4">
    <location>
        <position position="260"/>
    </location>
    <ligand>
        <name>shikimate</name>
        <dbReference type="ChEBI" id="CHEBI:36208"/>
    </ligand>
</feature>
<feature type="binding site" evidence="4">
    <location>
        <position position="232"/>
    </location>
    <ligand>
        <name>shikimate</name>
        <dbReference type="ChEBI" id="CHEBI:36208"/>
    </ligand>
</feature>
<evidence type="ECO:0000256" key="2">
    <source>
        <dbReference type="ARBA" id="ARBA00023002"/>
    </source>
</evidence>
<evidence type="ECO:0000313" key="7">
    <source>
        <dbReference type="EMBL" id="NBC36179.1"/>
    </source>
</evidence>
<reference evidence="8" key="1">
    <citation type="submission" date="2020-01" db="EMBL/GenBank/DDBJ databases">
        <title>Sphingomonas sp. strain CSW-10.</title>
        <authorList>
            <person name="Chen W.-M."/>
        </authorList>
    </citation>
    <scope>NUCLEOTIDE SEQUENCE [LARGE SCALE GENOMIC DNA]</scope>
    <source>
        <strain evidence="8">FSY-8</strain>
    </source>
</reference>
<evidence type="ECO:0000256" key="4">
    <source>
        <dbReference type="HAMAP-Rule" id="MF_00222"/>
    </source>
</evidence>
<comment type="function">
    <text evidence="4">Involved in the biosynthesis of the chorismate, which leads to the biosynthesis of aromatic amino acids. Catalyzes the reversible NADPH linked reduction of 3-dehydroshikimate (DHSA) to yield shikimate (SA).</text>
</comment>
<proteinExistence type="inferred from homology"/>
<gene>
    <name evidence="4" type="primary">aroE</name>
    <name evidence="7" type="ORF">GTZ99_06360</name>
</gene>
<feature type="binding site" evidence="4">
    <location>
        <position position="230"/>
    </location>
    <ligand>
        <name>NADP(+)</name>
        <dbReference type="ChEBI" id="CHEBI:58349"/>
    </ligand>
</feature>
<keyword evidence="8" id="KW-1185">Reference proteome</keyword>
<comment type="caution">
    <text evidence="7">The sequence shown here is derived from an EMBL/GenBank/DDBJ whole genome shotgun (WGS) entry which is preliminary data.</text>
</comment>
<dbReference type="CDD" id="cd01065">
    <property type="entry name" value="NAD_bind_Shikimate_DH"/>
    <property type="match status" value="1"/>
</dbReference>
<feature type="active site" description="Proton acceptor" evidence="4">
    <location>
        <position position="77"/>
    </location>
</feature>
<dbReference type="Proteomes" id="UP000753724">
    <property type="component" value="Unassembled WGS sequence"/>
</dbReference>
<feature type="domain" description="Shikimate dehydrogenase substrate binding N-terminal" evidence="5">
    <location>
        <begin position="13"/>
        <end position="100"/>
    </location>
</feature>
<accession>A0ABW9XCB1</accession>
<dbReference type="EC" id="1.1.1.25" evidence="4"/>
<dbReference type="NCBIfam" id="NF009201">
    <property type="entry name" value="PRK12549.1"/>
    <property type="match status" value="1"/>
</dbReference>
<feature type="binding site" evidence="4">
    <location>
        <begin position="21"/>
        <end position="23"/>
    </location>
    <ligand>
        <name>shikimate</name>
        <dbReference type="ChEBI" id="CHEBI:36208"/>
    </ligand>
</feature>
<feature type="domain" description="SDH C-terminal" evidence="6">
    <location>
        <begin position="253"/>
        <end position="279"/>
    </location>
</feature>
<dbReference type="SUPFAM" id="SSF51735">
    <property type="entry name" value="NAD(P)-binding Rossmann-fold domains"/>
    <property type="match status" value="1"/>
</dbReference>